<reference evidence="1 2" key="1">
    <citation type="submission" date="2022-11" db="EMBL/GenBank/DDBJ databases">
        <title>Spartinivicinus poritis sp. nov., isolated from scleractinian coral Porites lutea.</title>
        <authorList>
            <person name="Zhang G."/>
            <person name="Cai L."/>
            <person name="Wei Q."/>
        </authorList>
    </citation>
    <scope>NUCLEOTIDE SEQUENCE [LARGE SCALE GENOMIC DNA]</scope>
    <source>
        <strain evidence="1 2">A2-2</strain>
    </source>
</reference>
<comment type="caution">
    <text evidence="1">The sequence shown here is derived from an EMBL/GenBank/DDBJ whole genome shotgun (WGS) entry which is preliminary data.</text>
</comment>
<dbReference type="Proteomes" id="UP001528823">
    <property type="component" value="Unassembled WGS sequence"/>
</dbReference>
<keyword evidence="2" id="KW-1185">Reference proteome</keyword>
<protein>
    <submittedName>
        <fullName evidence="1">Uncharacterized protein</fullName>
    </submittedName>
</protein>
<evidence type="ECO:0000313" key="2">
    <source>
        <dbReference type="Proteomes" id="UP001528823"/>
    </source>
</evidence>
<gene>
    <name evidence="1" type="ORF">ORQ98_08535</name>
</gene>
<proteinExistence type="predicted"/>
<dbReference type="EMBL" id="JAPMOU010000008">
    <property type="protein sequence ID" value="MDE1462016.1"/>
    <property type="molecule type" value="Genomic_DNA"/>
</dbReference>
<organism evidence="1 2">
    <name type="scientific">Spartinivicinus poritis</name>
    <dbReference type="NCBI Taxonomy" id="2994640"/>
    <lineage>
        <taxon>Bacteria</taxon>
        <taxon>Pseudomonadati</taxon>
        <taxon>Pseudomonadota</taxon>
        <taxon>Gammaproteobacteria</taxon>
        <taxon>Oceanospirillales</taxon>
        <taxon>Zooshikellaceae</taxon>
        <taxon>Spartinivicinus</taxon>
    </lineage>
</organism>
<name>A0ABT5U7P6_9GAMM</name>
<dbReference type="RefSeq" id="WP_274688375.1">
    <property type="nucleotide sequence ID" value="NZ_JAPMOU010000008.1"/>
</dbReference>
<sequence length="294" mass="32798">MNKLIFIPILLAIFAVIQLLSIDEKPLNQPIVMKNTVVETMAKQSKVNDFQAIEQVKPNSPVVDKPAVILPEGAKIVEDPMADFVSELGYQSSAIEKFTQFTGKDVILLEELPAEEKRSVKQDLEEIALNGFAKVSSRSAELFYDAESYISTDEVPTGQLSFQHIDISRDIEALGYEYIGVISPHEDAYTEAAWNSLIQVYKKADHLISVDQGNLGQGGTAFITEGYDNVYLNKEYPASYLKNQSEDGLVYYSLYFSSGKAVYELKSSTANKEELVALAEEILRKDLDKKGWDS</sequence>
<evidence type="ECO:0000313" key="1">
    <source>
        <dbReference type="EMBL" id="MDE1462016.1"/>
    </source>
</evidence>
<accession>A0ABT5U7P6</accession>